<feature type="non-terminal residue" evidence="1">
    <location>
        <position position="259"/>
    </location>
</feature>
<dbReference type="GO" id="GO:0008168">
    <property type="term" value="F:methyltransferase activity"/>
    <property type="evidence" value="ECO:0007669"/>
    <property type="project" value="UniProtKB-KW"/>
</dbReference>
<dbReference type="EMBL" id="DROM01000343">
    <property type="protein sequence ID" value="HHH13706.1"/>
    <property type="molecule type" value="Genomic_DNA"/>
</dbReference>
<evidence type="ECO:0000313" key="1">
    <source>
        <dbReference type="EMBL" id="HHH13706.1"/>
    </source>
</evidence>
<accession>A0A7C5N8L9</accession>
<gene>
    <name evidence="1" type="ORF">ENJ98_05670</name>
</gene>
<reference evidence="1" key="1">
    <citation type="journal article" date="2020" name="mSystems">
        <title>Genome- and Community-Level Interaction Insights into Carbon Utilization and Element Cycling Functions of Hydrothermarchaeota in Hydrothermal Sediment.</title>
        <authorList>
            <person name="Zhou Z."/>
            <person name="Liu Y."/>
            <person name="Xu W."/>
            <person name="Pan J."/>
            <person name="Luo Z.H."/>
            <person name="Li M."/>
        </authorList>
    </citation>
    <scope>NUCLEOTIDE SEQUENCE [LARGE SCALE GENOMIC DNA]</scope>
    <source>
        <strain evidence="1">HyVt-535</strain>
    </source>
</reference>
<organism evidence="1">
    <name type="scientific">Thiolapillus brandeum</name>
    <dbReference type="NCBI Taxonomy" id="1076588"/>
    <lineage>
        <taxon>Bacteria</taxon>
        <taxon>Pseudomonadati</taxon>
        <taxon>Pseudomonadota</taxon>
        <taxon>Gammaproteobacteria</taxon>
        <taxon>Chromatiales</taxon>
        <taxon>Sedimenticolaceae</taxon>
        <taxon>Thiolapillus</taxon>
    </lineage>
</organism>
<dbReference type="Proteomes" id="UP000886100">
    <property type="component" value="Unassembled WGS sequence"/>
</dbReference>
<proteinExistence type="predicted"/>
<comment type="caution">
    <text evidence="1">The sequence shown here is derived from an EMBL/GenBank/DDBJ whole genome shotgun (WGS) entry which is preliminary data.</text>
</comment>
<protein>
    <submittedName>
        <fullName evidence="1">SAM-dependent DNA methyltransferase</fullName>
    </submittedName>
</protein>
<keyword evidence="1" id="KW-0489">Methyltransferase</keyword>
<name>A0A7C5N8L9_9GAMM</name>
<keyword evidence="1" id="KW-0808">Transferase</keyword>
<dbReference type="AlphaFoldDB" id="A0A7C5N8L9"/>
<dbReference type="GO" id="GO:0032259">
    <property type="term" value="P:methylation"/>
    <property type="evidence" value="ECO:0007669"/>
    <property type="project" value="UniProtKB-KW"/>
</dbReference>
<sequence>MKRAPRLDYESLRLEGALLSPTLLDKVRHMTLPHQQPGDYGIEKGLAIKDEVARYWRIARARWEAFEQGRHRQDIDLRRFTLDEWLLPLLETVLGYQVQASAHPLVKGERRFPITHLACEGAVPLVLTTPDQDLDKGDARFGEEGRRRSPQGLAQEYLNAEQDALWALVSNGRVLRLLRDNPAMTRPAYLEFDFQRLFDEDNFVDFSLFWLLLHHSRLAPRDGRPEGAILEQWREQGQQEGERALSELREGVTNALREL</sequence>